<dbReference type="AlphaFoldDB" id="A0AAD6NYG7"/>
<sequence length="26" mass="3021">MMIWASVCSIKRFGFQKVLFCISLVL</sequence>
<comment type="caution">
    <text evidence="1">The sequence shown here is derived from an EMBL/GenBank/DDBJ whole genome shotgun (WGS) entry which is preliminary data.</text>
</comment>
<protein>
    <submittedName>
        <fullName evidence="1">Uncharacterized protein</fullName>
    </submittedName>
</protein>
<reference evidence="1 2" key="1">
    <citation type="journal article" date="2023" name="Int. J. Mol. Sci.">
        <title>De Novo Assembly and Annotation of 11 Diverse Shrub Willow (Salix) Genomes Reveals Novel Gene Organization in Sex-Linked Regions.</title>
        <authorList>
            <person name="Hyden B."/>
            <person name="Feng K."/>
            <person name="Yates T.B."/>
            <person name="Jawdy S."/>
            <person name="Cereghino C."/>
            <person name="Smart L.B."/>
            <person name="Muchero W."/>
        </authorList>
    </citation>
    <scope>NUCLEOTIDE SEQUENCE [LARGE SCALE GENOMIC DNA]</scope>
    <source>
        <tissue evidence="1">Shoot tip</tissue>
    </source>
</reference>
<gene>
    <name evidence="1" type="ORF">OIU84_009505</name>
</gene>
<evidence type="ECO:0000313" key="1">
    <source>
        <dbReference type="EMBL" id="KAJ6410022.1"/>
    </source>
</evidence>
<organism evidence="1 2">
    <name type="scientific">Salix udensis</name>
    <dbReference type="NCBI Taxonomy" id="889485"/>
    <lineage>
        <taxon>Eukaryota</taxon>
        <taxon>Viridiplantae</taxon>
        <taxon>Streptophyta</taxon>
        <taxon>Embryophyta</taxon>
        <taxon>Tracheophyta</taxon>
        <taxon>Spermatophyta</taxon>
        <taxon>Magnoliopsida</taxon>
        <taxon>eudicotyledons</taxon>
        <taxon>Gunneridae</taxon>
        <taxon>Pentapetalae</taxon>
        <taxon>rosids</taxon>
        <taxon>fabids</taxon>
        <taxon>Malpighiales</taxon>
        <taxon>Salicaceae</taxon>
        <taxon>Saliceae</taxon>
        <taxon>Salix</taxon>
    </lineage>
</organism>
<name>A0AAD6NYG7_9ROSI</name>
<keyword evidence="2" id="KW-1185">Reference proteome</keyword>
<dbReference type="Proteomes" id="UP001162972">
    <property type="component" value="Chromosome 9"/>
</dbReference>
<dbReference type="EMBL" id="JAPFFJ010000015">
    <property type="protein sequence ID" value="KAJ6410022.1"/>
    <property type="molecule type" value="Genomic_DNA"/>
</dbReference>
<accession>A0AAD6NYG7</accession>
<evidence type="ECO:0000313" key="2">
    <source>
        <dbReference type="Proteomes" id="UP001162972"/>
    </source>
</evidence>
<proteinExistence type="predicted"/>